<dbReference type="SUPFAM" id="SSF57903">
    <property type="entry name" value="FYVE/PHD zinc finger"/>
    <property type="match status" value="1"/>
</dbReference>
<evidence type="ECO:0000256" key="3">
    <source>
        <dbReference type="ARBA" id="ARBA00022679"/>
    </source>
</evidence>
<protein>
    <submittedName>
        <fullName evidence="13">Uncharacterized protein</fullName>
    </submittedName>
</protein>
<keyword evidence="7" id="KW-0862">Zinc</keyword>
<feature type="compositionally biased region" description="Polar residues" evidence="10">
    <location>
        <begin position="470"/>
        <end position="480"/>
    </location>
</feature>
<keyword evidence="6" id="KW-0833">Ubl conjugation pathway</keyword>
<dbReference type="GO" id="GO:0005634">
    <property type="term" value="C:nucleus"/>
    <property type="evidence" value="ECO:0007669"/>
    <property type="project" value="TreeGrafter"/>
</dbReference>
<dbReference type="InterPro" id="IPR034732">
    <property type="entry name" value="EPHD"/>
</dbReference>
<keyword evidence="8" id="KW-0539">Nucleus</keyword>
<dbReference type="HOGENOM" id="CLU_055746_1_0_1"/>
<dbReference type="InParanoid" id="G1NER4"/>
<feature type="compositionally biased region" description="Polar residues" evidence="10">
    <location>
        <begin position="297"/>
        <end position="307"/>
    </location>
</feature>
<dbReference type="InterPro" id="IPR011011">
    <property type="entry name" value="Znf_FYVE_PHD"/>
</dbReference>
<keyword evidence="3" id="KW-0808">Transferase</keyword>
<comment type="pathway">
    <text evidence="2">Protein modification; protein ubiquitination.</text>
</comment>
<dbReference type="RefSeq" id="XP_010711147.2">
    <property type="nucleotide sequence ID" value="XM_010712845.2"/>
</dbReference>
<dbReference type="GO" id="GO:0008270">
    <property type="term" value="F:zinc ion binding"/>
    <property type="evidence" value="ECO:0007669"/>
    <property type="project" value="UniProtKB-KW"/>
</dbReference>
<keyword evidence="4" id="KW-0479">Metal-binding</keyword>
<dbReference type="SUPFAM" id="SSF57850">
    <property type="entry name" value="RING/U-box"/>
    <property type="match status" value="1"/>
</dbReference>
<feature type="compositionally biased region" description="Basic residues" evidence="10">
    <location>
        <begin position="525"/>
        <end position="535"/>
    </location>
</feature>
<feature type="domain" description="PHD-type" evidence="12">
    <location>
        <begin position="16"/>
        <end position="131"/>
    </location>
</feature>
<dbReference type="CDD" id="cd15669">
    <property type="entry name" value="ePHD_PHF7_G2E3_like"/>
    <property type="match status" value="1"/>
</dbReference>
<evidence type="ECO:0000256" key="9">
    <source>
        <dbReference type="PROSITE-ProRule" id="PRU00175"/>
    </source>
</evidence>
<dbReference type="Ensembl" id="ENSMGAT00000012324.3">
    <property type="protein sequence ID" value="ENSMGAP00000011448.3"/>
    <property type="gene ID" value="ENSMGAG00000010977.3"/>
</dbReference>
<dbReference type="PANTHER" id="PTHR12420:SF47">
    <property type="entry name" value="PHD FINGER PROTEIN 7"/>
    <property type="match status" value="1"/>
</dbReference>
<dbReference type="CDD" id="cd16448">
    <property type="entry name" value="RING-H2"/>
    <property type="match status" value="1"/>
</dbReference>
<evidence type="ECO:0000256" key="2">
    <source>
        <dbReference type="ARBA" id="ARBA00004906"/>
    </source>
</evidence>
<evidence type="ECO:0000259" key="12">
    <source>
        <dbReference type="PROSITE" id="PS51805"/>
    </source>
</evidence>
<dbReference type="Pfam" id="PF13771">
    <property type="entry name" value="zf-HC5HC2H"/>
    <property type="match status" value="1"/>
</dbReference>
<gene>
    <name evidence="13" type="primary">LOC104911518</name>
</gene>
<dbReference type="Pfam" id="PF26054">
    <property type="entry name" value="PHD_G2E3"/>
    <property type="match status" value="1"/>
</dbReference>
<reference evidence="13 14" key="1">
    <citation type="journal article" date="2010" name="PLoS Biol.">
        <title>Multi-platform next-generation sequencing of the domestic turkey (Meleagris gallopavo): genome assembly and analysis.</title>
        <authorList>
            <person name="Dalloul R.A."/>
            <person name="Long J.A."/>
            <person name="Zimin A.V."/>
            <person name="Aslam L."/>
            <person name="Beal K."/>
            <person name="Blomberg L.A."/>
            <person name="Bouffard P."/>
            <person name="Burt D.W."/>
            <person name="Crasta O."/>
            <person name="Crooijmans R.P."/>
            <person name="Cooper K."/>
            <person name="Coulombe R.A."/>
            <person name="De S."/>
            <person name="Delany M.E."/>
            <person name="Dodgson J.B."/>
            <person name="Dong J.J."/>
            <person name="Evans C."/>
            <person name="Frederickson K.M."/>
            <person name="Flicek P."/>
            <person name="Florea L."/>
            <person name="Folkerts O."/>
            <person name="Groenen M.A."/>
            <person name="Harkins T.T."/>
            <person name="Herrero J."/>
            <person name="Hoffmann S."/>
            <person name="Megens H.J."/>
            <person name="Jiang A."/>
            <person name="de Jong P."/>
            <person name="Kaiser P."/>
            <person name="Kim H."/>
            <person name="Kim K.W."/>
            <person name="Kim S."/>
            <person name="Langenberger D."/>
            <person name="Lee M.K."/>
            <person name="Lee T."/>
            <person name="Mane S."/>
            <person name="Marcais G."/>
            <person name="Marz M."/>
            <person name="McElroy A.P."/>
            <person name="Modise T."/>
            <person name="Nefedov M."/>
            <person name="Notredame C."/>
            <person name="Paton I.R."/>
            <person name="Payne W.S."/>
            <person name="Pertea G."/>
            <person name="Prickett D."/>
            <person name="Puiu D."/>
            <person name="Qioa D."/>
            <person name="Raineri E."/>
            <person name="Ruffier M."/>
            <person name="Salzberg S.L."/>
            <person name="Schatz M.C."/>
            <person name="Scheuring C."/>
            <person name="Schmidt C.J."/>
            <person name="Schroeder S."/>
            <person name="Searle S.M."/>
            <person name="Smith E.J."/>
            <person name="Smith J."/>
            <person name="Sonstegard T.S."/>
            <person name="Stadler P.F."/>
            <person name="Tafer H."/>
            <person name="Tu Z.J."/>
            <person name="Van Tassell C.P."/>
            <person name="Vilella A.J."/>
            <person name="Williams K.P."/>
            <person name="Yorke J.A."/>
            <person name="Zhang L."/>
            <person name="Zhang H.B."/>
            <person name="Zhang X."/>
            <person name="Zhang Y."/>
            <person name="Reed K.M."/>
        </authorList>
    </citation>
    <scope>NUCLEOTIDE SEQUENCE [LARGE SCALE GENOMIC DNA]</scope>
</reference>
<dbReference type="PANTHER" id="PTHR12420">
    <property type="entry name" value="PHD FINGER PROTEIN"/>
    <property type="match status" value="1"/>
</dbReference>
<dbReference type="InterPro" id="IPR051188">
    <property type="entry name" value="PHD-type_Zinc_Finger"/>
</dbReference>
<proteinExistence type="predicted"/>
<evidence type="ECO:0000256" key="4">
    <source>
        <dbReference type="ARBA" id="ARBA00022723"/>
    </source>
</evidence>
<dbReference type="PROSITE" id="PS51805">
    <property type="entry name" value="EPHD"/>
    <property type="match status" value="1"/>
</dbReference>
<dbReference type="SMART" id="SM00249">
    <property type="entry name" value="PHD"/>
    <property type="match status" value="3"/>
</dbReference>
<evidence type="ECO:0000256" key="1">
    <source>
        <dbReference type="ARBA" id="ARBA00004123"/>
    </source>
</evidence>
<dbReference type="Bgee" id="ENSMGAG00000010977">
    <property type="expression patterns" value="Expressed in gonad"/>
</dbReference>
<dbReference type="KEGG" id="mgp:104911518"/>
<evidence type="ECO:0000313" key="14">
    <source>
        <dbReference type="Proteomes" id="UP000001645"/>
    </source>
</evidence>
<evidence type="ECO:0000259" key="11">
    <source>
        <dbReference type="PROSITE" id="PS50089"/>
    </source>
</evidence>
<keyword evidence="14" id="KW-1185">Reference proteome</keyword>
<dbReference type="InterPro" id="IPR042013">
    <property type="entry name" value="PHF7/G2E3_ePHD"/>
</dbReference>
<feature type="compositionally biased region" description="Low complexity" evidence="10">
    <location>
        <begin position="313"/>
        <end position="353"/>
    </location>
</feature>
<organism evidence="13 14">
    <name type="scientific">Meleagris gallopavo</name>
    <name type="common">Wild turkey</name>
    <dbReference type="NCBI Taxonomy" id="9103"/>
    <lineage>
        <taxon>Eukaryota</taxon>
        <taxon>Metazoa</taxon>
        <taxon>Chordata</taxon>
        <taxon>Craniata</taxon>
        <taxon>Vertebrata</taxon>
        <taxon>Euteleostomi</taxon>
        <taxon>Archelosauria</taxon>
        <taxon>Archosauria</taxon>
        <taxon>Dinosauria</taxon>
        <taxon>Saurischia</taxon>
        <taxon>Theropoda</taxon>
        <taxon>Coelurosauria</taxon>
        <taxon>Aves</taxon>
        <taxon>Neognathae</taxon>
        <taxon>Galloanserae</taxon>
        <taxon>Galliformes</taxon>
        <taxon>Phasianidae</taxon>
        <taxon>Meleagridinae</taxon>
        <taxon>Meleagris</taxon>
    </lineage>
</organism>
<name>G1NER4_MELGA</name>
<feature type="region of interest" description="Disordered" evidence="10">
    <location>
        <begin position="297"/>
        <end position="535"/>
    </location>
</feature>
<feature type="compositionally biased region" description="Basic residues" evidence="10">
    <location>
        <begin position="494"/>
        <end position="506"/>
    </location>
</feature>
<dbReference type="Gene3D" id="3.30.40.10">
    <property type="entry name" value="Zinc/RING finger domain, C3HC4 (zinc finger)"/>
    <property type="match status" value="3"/>
</dbReference>
<dbReference type="SMART" id="SM00184">
    <property type="entry name" value="RING"/>
    <property type="match status" value="1"/>
</dbReference>
<dbReference type="InterPro" id="IPR001965">
    <property type="entry name" value="Znf_PHD"/>
</dbReference>
<dbReference type="AlphaFoldDB" id="G1NER4"/>
<evidence type="ECO:0000256" key="8">
    <source>
        <dbReference type="ARBA" id="ARBA00023242"/>
    </source>
</evidence>
<evidence type="ECO:0000256" key="10">
    <source>
        <dbReference type="SAM" id="MobiDB-lite"/>
    </source>
</evidence>
<reference evidence="13" key="3">
    <citation type="submission" date="2025-09" db="UniProtKB">
        <authorList>
            <consortium name="Ensembl"/>
        </authorList>
    </citation>
    <scope>IDENTIFICATION</scope>
</reference>
<feature type="domain" description="RING-type" evidence="11">
    <location>
        <begin position="146"/>
        <end position="195"/>
    </location>
</feature>
<feature type="compositionally biased region" description="Low complexity" evidence="10">
    <location>
        <begin position="382"/>
        <end position="399"/>
    </location>
</feature>
<evidence type="ECO:0000256" key="7">
    <source>
        <dbReference type="ARBA" id="ARBA00022833"/>
    </source>
</evidence>
<dbReference type="InterPro" id="IPR059102">
    <property type="entry name" value="PHD_PHF7/G2E3-like"/>
</dbReference>
<accession>G1NER4</accession>
<reference evidence="13" key="2">
    <citation type="submission" date="2025-08" db="UniProtKB">
        <authorList>
            <consortium name="Ensembl"/>
        </authorList>
    </citation>
    <scope>IDENTIFICATION</scope>
</reference>
<dbReference type="GeneTree" id="ENSGT00950000182865"/>
<comment type="subcellular location">
    <subcellularLocation>
        <location evidence="1">Nucleus</location>
    </subcellularLocation>
</comment>
<dbReference type="GeneID" id="104911518"/>
<dbReference type="InterPro" id="IPR001841">
    <property type="entry name" value="Znf_RING"/>
</dbReference>
<evidence type="ECO:0000256" key="6">
    <source>
        <dbReference type="ARBA" id="ARBA00022786"/>
    </source>
</evidence>
<dbReference type="Proteomes" id="UP000001645">
    <property type="component" value="Chromosome 6"/>
</dbReference>
<dbReference type="InterPro" id="IPR013083">
    <property type="entry name" value="Znf_RING/FYVE/PHD"/>
</dbReference>
<evidence type="ECO:0000313" key="13">
    <source>
        <dbReference type="Ensembl" id="ENSMGAP00000011448.3"/>
    </source>
</evidence>
<evidence type="ECO:0000256" key="5">
    <source>
        <dbReference type="ARBA" id="ARBA00022771"/>
    </source>
</evidence>
<keyword evidence="5 9" id="KW-0863">Zinc-finger</keyword>
<sequence length="535" mass="58289">MCAMCSRRQEAPTLREPACMLCGQTDADPDICGLKQLDFGICAHAFCMAFSNGLFQQATIVNRTAEVSPEDVQRIIQEAEQKHCFICGEMGAPITCAETGCEDSFHLPCARVGECVTQYFGDYSSFCQKHSPKQAAEVTPEQNTNCIICMEPVEDKKSYSTLVCPACKHAWFHRACIQGQAIRAGVNCFQCPLCRDADAFLSDMLIMGIRIPLSGPMWEDGNAYASLGLRHGRCDATECLCPQGREQAEGEGPWELFLCSSCAAEGTHRCCSHLSNNADEWECKACAGVGTASSVNSEVTGPNTASQHGLLPSNSSTAPESSSSSTASQAASGPGHSSQVPDSGSQSSQPGTGQRDEDIYSHPQRCRAAAPSGAAERCIPTSSSQRASRSSRASQAVGSRRSRQGERTRTRSRSPIQSQAPRSNRHPQRCSGRSHTPAPRAESGSQRYSRRGALGSSGDSPAADRRSQRRQPVQAQTRSRSPVERWPAESRGQLQRHRRSQSRRRGPAQVQSRSWVRRAENPRSRPQRSRRTSRM</sequence>
<dbReference type="PROSITE" id="PS50089">
    <property type="entry name" value="ZF_RING_2"/>
    <property type="match status" value="1"/>
</dbReference>